<feature type="non-terminal residue" evidence="2">
    <location>
        <position position="47"/>
    </location>
</feature>
<feature type="compositionally biased region" description="Basic residues" evidence="1">
    <location>
        <begin position="38"/>
        <end position="47"/>
    </location>
</feature>
<evidence type="ECO:0000256" key="1">
    <source>
        <dbReference type="SAM" id="MobiDB-lite"/>
    </source>
</evidence>
<proteinExistence type="predicted"/>
<evidence type="ECO:0000313" key="3">
    <source>
        <dbReference type="Proteomes" id="UP000265618"/>
    </source>
</evidence>
<gene>
    <name evidence="2" type="ORF">KIPB_012788</name>
</gene>
<protein>
    <submittedName>
        <fullName evidence="2">Uncharacterized protein</fullName>
    </submittedName>
</protein>
<name>A0A391NY11_9EUKA</name>
<sequence>MTDPSFLGRSYVPHFQPSNPPQAEAVSLGPSLSNAPPKRGRHVQTIL</sequence>
<evidence type="ECO:0000313" key="2">
    <source>
        <dbReference type="EMBL" id="GCA63988.1"/>
    </source>
</evidence>
<feature type="region of interest" description="Disordered" evidence="1">
    <location>
        <begin position="1"/>
        <end position="47"/>
    </location>
</feature>
<keyword evidence="3" id="KW-1185">Reference proteome</keyword>
<accession>A0A391NY11</accession>
<organism evidence="2 3">
    <name type="scientific">Kipferlia bialata</name>
    <dbReference type="NCBI Taxonomy" id="797122"/>
    <lineage>
        <taxon>Eukaryota</taxon>
        <taxon>Metamonada</taxon>
        <taxon>Carpediemonas-like organisms</taxon>
        <taxon>Kipferlia</taxon>
    </lineage>
</organism>
<dbReference type="EMBL" id="BDIP01005785">
    <property type="protein sequence ID" value="GCA63988.1"/>
    <property type="molecule type" value="Genomic_DNA"/>
</dbReference>
<dbReference type="AlphaFoldDB" id="A0A391NY11"/>
<comment type="caution">
    <text evidence="2">The sequence shown here is derived from an EMBL/GenBank/DDBJ whole genome shotgun (WGS) entry which is preliminary data.</text>
</comment>
<dbReference type="Proteomes" id="UP000265618">
    <property type="component" value="Unassembled WGS sequence"/>
</dbReference>
<reference evidence="2 3" key="1">
    <citation type="journal article" date="2018" name="PLoS ONE">
        <title>The draft genome of Kipferlia bialata reveals reductive genome evolution in fornicate parasites.</title>
        <authorList>
            <person name="Tanifuji G."/>
            <person name="Takabayashi S."/>
            <person name="Kume K."/>
            <person name="Takagi M."/>
            <person name="Nakayama T."/>
            <person name="Kamikawa R."/>
            <person name="Inagaki Y."/>
            <person name="Hashimoto T."/>
        </authorList>
    </citation>
    <scope>NUCLEOTIDE SEQUENCE [LARGE SCALE GENOMIC DNA]</scope>
    <source>
        <strain evidence="2">NY0173</strain>
    </source>
</reference>